<comment type="similarity">
    <text evidence="1">Belongs to the CcmF/CycK/Ccl1/NrfE/CcsA family.</text>
</comment>
<feature type="transmembrane region" description="Helical" evidence="3">
    <location>
        <begin position="158"/>
        <end position="178"/>
    </location>
</feature>
<dbReference type="PRINTS" id="PR01410">
    <property type="entry name" value="CCBIOGENESIS"/>
</dbReference>
<keyword evidence="2" id="KW-0201">Cytochrome c-type biogenesis</keyword>
<feature type="transmembrane region" description="Helical" evidence="3">
    <location>
        <begin position="533"/>
        <end position="556"/>
    </location>
</feature>
<dbReference type="PANTHER" id="PTHR43653">
    <property type="entry name" value="CYTOCHROME C ASSEMBLY PROTEIN-RELATED"/>
    <property type="match status" value="1"/>
</dbReference>
<dbReference type="GO" id="GO:0016829">
    <property type="term" value="F:lyase activity"/>
    <property type="evidence" value="ECO:0007669"/>
    <property type="project" value="UniProtKB-KW"/>
</dbReference>
<dbReference type="GeneID" id="17675416"/>
<dbReference type="InterPro" id="IPR032523">
    <property type="entry name" value="CcmF_C"/>
</dbReference>
<dbReference type="AlphaFoldDB" id="U5YEC5"/>
<organism evidence="6">
    <name type="scientific">Microspora stagnorum</name>
    <name type="common">Green alga</name>
    <dbReference type="NCBI Taxonomy" id="163317"/>
    <lineage>
        <taxon>Eukaryota</taxon>
        <taxon>Viridiplantae</taxon>
        <taxon>Chlorophyta</taxon>
        <taxon>core chlorophytes</taxon>
        <taxon>Chlorophyceae</taxon>
        <taxon>Microsporaceae</taxon>
        <taxon>Microspora</taxon>
    </lineage>
</organism>
<dbReference type="RefSeq" id="YP_008816108.1">
    <property type="nucleotide sequence ID" value="NC_022862.1"/>
</dbReference>
<dbReference type="Pfam" id="PF16327">
    <property type="entry name" value="CcmF_C"/>
    <property type="match status" value="1"/>
</dbReference>
<dbReference type="EMBL" id="KF060942">
    <property type="protein sequence ID" value="AGZ90348.1"/>
    <property type="molecule type" value="Genomic_DNA"/>
</dbReference>
<protein>
    <submittedName>
        <fullName evidence="6">Heme lyase</fullName>
    </submittedName>
</protein>
<dbReference type="PANTHER" id="PTHR43653:SF1">
    <property type="entry name" value="CYTOCHROME C-TYPE BIOGENESIS PROTEIN CCMF"/>
    <property type="match status" value="1"/>
</dbReference>
<evidence type="ECO:0000256" key="3">
    <source>
        <dbReference type="SAM" id="Phobius"/>
    </source>
</evidence>
<dbReference type="GO" id="GO:0016020">
    <property type="term" value="C:membrane"/>
    <property type="evidence" value="ECO:0007669"/>
    <property type="project" value="InterPro"/>
</dbReference>
<geneLocation type="mitochondrion" evidence="6"/>
<proteinExistence type="inferred from homology"/>
<dbReference type="InterPro" id="IPR003567">
    <property type="entry name" value="Cyt_c_biogenesis"/>
</dbReference>
<feature type="domain" description="Cytochrome c-type biogenesis protein CcmF C-terminal" evidence="5">
    <location>
        <begin position="636"/>
        <end position="796"/>
    </location>
</feature>
<feature type="transmembrane region" description="Helical" evidence="3">
    <location>
        <begin position="109"/>
        <end position="130"/>
    </location>
</feature>
<evidence type="ECO:0000313" key="6">
    <source>
        <dbReference type="EMBL" id="AGZ90348.1"/>
    </source>
</evidence>
<evidence type="ECO:0000256" key="2">
    <source>
        <dbReference type="ARBA" id="ARBA00022748"/>
    </source>
</evidence>
<dbReference type="Pfam" id="PF01578">
    <property type="entry name" value="Cytochrom_C_asm"/>
    <property type="match status" value="2"/>
</dbReference>
<dbReference type="InterPro" id="IPR002541">
    <property type="entry name" value="Cyt_c_assembly"/>
</dbReference>
<feature type="transmembrane region" description="Helical" evidence="3">
    <location>
        <begin position="78"/>
        <end position="97"/>
    </location>
</feature>
<feature type="domain" description="Cytochrome c assembly protein" evidence="4">
    <location>
        <begin position="71"/>
        <end position="194"/>
    </location>
</feature>
<feature type="transmembrane region" description="Helical" evidence="3">
    <location>
        <begin position="474"/>
        <end position="493"/>
    </location>
</feature>
<gene>
    <name evidence="6" type="primary">yejR</name>
</gene>
<keyword evidence="6" id="KW-0496">Mitochondrion</keyword>
<reference evidence="6" key="1">
    <citation type="journal article" date="2013" name="Genome Biol. Evol.">
        <title>Tracing the evolution of streptophyte algae and their mitochondrial genome.</title>
        <authorList>
            <person name="Turmel M."/>
            <person name="Otis C."/>
            <person name="Lemieux C."/>
        </authorList>
    </citation>
    <scope>NUCLEOTIDE SEQUENCE</scope>
</reference>
<keyword evidence="3" id="KW-0812">Transmembrane</keyword>
<feature type="transmembrane region" description="Helical" evidence="3">
    <location>
        <begin position="416"/>
        <end position="432"/>
    </location>
</feature>
<feature type="transmembrane region" description="Helical" evidence="3">
    <location>
        <begin position="439"/>
        <end position="462"/>
    </location>
</feature>
<feature type="transmembrane region" description="Helical" evidence="3">
    <location>
        <begin position="376"/>
        <end position="396"/>
    </location>
</feature>
<feature type="transmembrane region" description="Helical" evidence="3">
    <location>
        <begin position="774"/>
        <end position="795"/>
    </location>
</feature>
<keyword evidence="6" id="KW-0456">Lyase</keyword>
<keyword evidence="3" id="KW-0472">Membrane</keyword>
<evidence type="ECO:0000256" key="1">
    <source>
        <dbReference type="ARBA" id="ARBA00009186"/>
    </source>
</evidence>
<evidence type="ECO:0000259" key="4">
    <source>
        <dbReference type="Pfam" id="PF01578"/>
    </source>
</evidence>
<evidence type="ECO:0000259" key="5">
    <source>
        <dbReference type="Pfam" id="PF16327"/>
    </source>
</evidence>
<feature type="domain" description="Cytochrome c assembly protein" evidence="4">
    <location>
        <begin position="374"/>
        <end position="458"/>
    </location>
</feature>
<feature type="transmembrane region" description="Helical" evidence="3">
    <location>
        <begin position="562"/>
        <end position="585"/>
    </location>
</feature>
<dbReference type="GO" id="GO:0017004">
    <property type="term" value="P:cytochrome complex assembly"/>
    <property type="evidence" value="ECO:0007669"/>
    <property type="project" value="UniProtKB-KW"/>
</dbReference>
<keyword evidence="3" id="KW-1133">Transmembrane helix</keyword>
<dbReference type="GO" id="GO:0020037">
    <property type="term" value="F:heme binding"/>
    <property type="evidence" value="ECO:0007669"/>
    <property type="project" value="InterPro"/>
</dbReference>
<accession>U5YEC5</accession>
<feature type="transmembrane region" description="Helical" evidence="3">
    <location>
        <begin position="592"/>
        <end position="611"/>
    </location>
</feature>
<feature type="transmembrane region" description="Helical" evidence="3">
    <location>
        <begin position="617"/>
        <end position="635"/>
    </location>
</feature>
<name>U5YEC5_MICSG</name>
<sequence>MLIETGHYFLAFSAFLLFTQSSFFLALTAVTLLFSLFCLFVSYACSDFSVINVFINSNHQLPIFYKISGAWSNHEGSMLLWAWILSFFCILFLIRSRLSAQATHIRPQLVFSCILFYFCIFLFATSNPYLRLLLISPEAMAELNPVLQDPILAIHPPLIYAGYVASAIGFAVCLSICIKSYKTENHFRSLYKRKHRIQAPLNVLSSFSVRLIDSKKGQNVWSEEPLMGLTPPASLPEGDWSEAVGASPRSEAKKRFFFFSAAHFLSEVIAFVGASPRSKEKKESFFSLEESSSRWYSHLILQTIYRFFSFKPSTRFWEPLRFTSGEKKRVFFLSAARQPVKAISLDEGKNQDIIVSASALSVIRAYQDWGWKEIRIWTLICWCFLTVGILLGSWWAYHELGWGGWWFWDPVENASFMPWVLSTALAHSILYARLRLWTVFFSFAIFLLSLLGTFFVRSGFLASVHSFASDSSRGLFFFIFLTGLLILCTLVFYQFCSYSKKLVEVENKQKIAQATQQKKGVKKAESFTRIQSLFALIVCTVVLCGTAAPVLFSLIFGRDVSAGAPFFNGTILPISGALLILCIFAQLDNRSFFNILFFLFICILNTVLAYLIGGLPITESLFFSIAFLLFYTLLWKSRTSMQLAHAGLCAFTAGIIFSNPYKSQATQMLQIGDLFCIDKSTLLILRGVDQLYGPTFQSICANLFVQPNQSGSKANHLIENNSGFPIFPEKRFYYSQTESSTTKVAVQTNGFSDVYALIGSGNSETGWYTTVIKLPFIACIWIGFFVSSLGGFFSLSKQLKMPHLFWL</sequence>
<dbReference type="GO" id="GO:0015232">
    <property type="term" value="F:heme transmembrane transporter activity"/>
    <property type="evidence" value="ECO:0007669"/>
    <property type="project" value="InterPro"/>
</dbReference>